<keyword evidence="3" id="KW-1185">Reference proteome</keyword>
<dbReference type="SUPFAM" id="SSF53474">
    <property type="entry name" value="alpha/beta-Hydrolases"/>
    <property type="match status" value="1"/>
</dbReference>
<evidence type="ECO:0000256" key="1">
    <source>
        <dbReference type="SAM" id="MobiDB-lite"/>
    </source>
</evidence>
<accession>A0A0D2AKU4</accession>
<evidence type="ECO:0000313" key="3">
    <source>
        <dbReference type="Proteomes" id="UP000053259"/>
    </source>
</evidence>
<evidence type="ECO:0000313" key="2">
    <source>
        <dbReference type="EMBL" id="KIW07175.1"/>
    </source>
</evidence>
<name>A0A0D2AKU4_9PEZI</name>
<dbReference type="InterPro" id="IPR029058">
    <property type="entry name" value="AB_hydrolase_fold"/>
</dbReference>
<dbReference type="Gene3D" id="3.40.50.1820">
    <property type="entry name" value="alpha/beta hydrolase"/>
    <property type="match status" value="1"/>
</dbReference>
<dbReference type="PANTHER" id="PTHR42103">
    <property type="entry name" value="ALPHA/BETA-HYDROLASES SUPERFAMILY PROTEIN"/>
    <property type="match status" value="1"/>
</dbReference>
<reference evidence="2 3" key="1">
    <citation type="submission" date="2015-01" db="EMBL/GenBank/DDBJ databases">
        <title>The Genome Sequence of Ochroconis gallopava CBS43764.</title>
        <authorList>
            <consortium name="The Broad Institute Genomics Platform"/>
            <person name="Cuomo C."/>
            <person name="de Hoog S."/>
            <person name="Gorbushina A."/>
            <person name="Stielow B."/>
            <person name="Teixiera M."/>
            <person name="Abouelleil A."/>
            <person name="Chapman S.B."/>
            <person name="Priest M."/>
            <person name="Young S.K."/>
            <person name="Wortman J."/>
            <person name="Nusbaum C."/>
            <person name="Birren B."/>
        </authorList>
    </citation>
    <scope>NUCLEOTIDE SEQUENCE [LARGE SCALE GENOMIC DNA]</scope>
    <source>
        <strain evidence="2 3">CBS 43764</strain>
    </source>
</reference>
<sequence>MEPKLSFTIPSIHDDTVLDCRLYYSTSSNIGSGLYRARGAVIAHPYAPLGGCYDDPVVGLVVSEISKLSFGFICTFNFRGAYGSAGHTSWTGKAERADYESVVGFMIEYLRRCDVETTADNEVFDIQSSLPIQLVLGGYSYGSWICTHLPTPADVLKAFDAATEGSAYTEIKSRAHHLAMQTILEIRSTQRDSNAHHGHTLSVGGEETSPEKRRRSGENSPSRFSSDVRKSLDFARKLGSLRKKQDESSSLIAGTQAEAADHTTVELIKSPVPELKVAYLLVSPLLPPISAFVTLPFSSNALRAHSEVDLQKFSSNPTLAVFGPDDMFTSGKKLRAWAKEIGGKPASQFHFVEVEGAGHFWRSHSAQRVLRTAIRQWFESLSNGTTSCVVTKPTADESCNPGDG</sequence>
<gene>
    <name evidence="2" type="ORF">PV09_02044</name>
</gene>
<dbReference type="RefSeq" id="XP_016217044.1">
    <property type="nucleotide sequence ID" value="XM_016355028.1"/>
</dbReference>
<dbReference type="VEuPathDB" id="FungiDB:PV09_02044"/>
<dbReference type="InParanoid" id="A0A0D2AKU4"/>
<dbReference type="Proteomes" id="UP000053259">
    <property type="component" value="Unassembled WGS sequence"/>
</dbReference>
<dbReference type="EMBL" id="KN847533">
    <property type="protein sequence ID" value="KIW07175.1"/>
    <property type="molecule type" value="Genomic_DNA"/>
</dbReference>
<dbReference type="GeneID" id="27310017"/>
<feature type="region of interest" description="Disordered" evidence="1">
    <location>
        <begin position="189"/>
        <end position="228"/>
    </location>
</feature>
<dbReference type="AlphaFoldDB" id="A0A0D2AKU4"/>
<dbReference type="PANTHER" id="PTHR42103:SF2">
    <property type="entry name" value="AB HYDROLASE-1 DOMAIN-CONTAINING PROTEIN"/>
    <property type="match status" value="1"/>
</dbReference>
<dbReference type="STRING" id="253628.A0A0D2AKU4"/>
<protein>
    <recommendedName>
        <fullName evidence="4">AB hydrolase-1 domain-containing protein</fullName>
    </recommendedName>
</protein>
<evidence type="ECO:0008006" key="4">
    <source>
        <dbReference type="Google" id="ProtNLM"/>
    </source>
</evidence>
<dbReference type="OrthoDB" id="10260961at2759"/>
<proteinExistence type="predicted"/>
<dbReference type="HOGENOM" id="CLU_035149_0_1_1"/>
<organism evidence="2 3">
    <name type="scientific">Verruconis gallopava</name>
    <dbReference type="NCBI Taxonomy" id="253628"/>
    <lineage>
        <taxon>Eukaryota</taxon>
        <taxon>Fungi</taxon>
        <taxon>Dikarya</taxon>
        <taxon>Ascomycota</taxon>
        <taxon>Pezizomycotina</taxon>
        <taxon>Dothideomycetes</taxon>
        <taxon>Pleosporomycetidae</taxon>
        <taxon>Venturiales</taxon>
        <taxon>Sympoventuriaceae</taxon>
        <taxon>Verruconis</taxon>
    </lineage>
</organism>